<evidence type="ECO:0000256" key="5">
    <source>
        <dbReference type="SAM" id="Coils"/>
    </source>
</evidence>
<dbReference type="GO" id="GO:0061630">
    <property type="term" value="F:ubiquitin protein ligase activity"/>
    <property type="evidence" value="ECO:0007669"/>
    <property type="project" value="TreeGrafter"/>
</dbReference>
<evidence type="ECO:0000256" key="1">
    <source>
        <dbReference type="ARBA" id="ARBA00022723"/>
    </source>
</evidence>
<dbReference type="GO" id="GO:0005654">
    <property type="term" value="C:nucleoplasm"/>
    <property type="evidence" value="ECO:0007669"/>
    <property type="project" value="TreeGrafter"/>
</dbReference>
<dbReference type="GO" id="GO:0008270">
    <property type="term" value="F:zinc ion binding"/>
    <property type="evidence" value="ECO:0007669"/>
    <property type="project" value="UniProtKB-KW"/>
</dbReference>
<keyword evidence="1" id="KW-0479">Metal-binding</keyword>
<feature type="compositionally biased region" description="Basic residues" evidence="6">
    <location>
        <begin position="436"/>
        <end position="451"/>
    </location>
</feature>
<dbReference type="Gene3D" id="3.30.160.60">
    <property type="entry name" value="Classic Zinc Finger"/>
    <property type="match status" value="1"/>
</dbReference>
<dbReference type="InterPro" id="IPR000315">
    <property type="entry name" value="Znf_B-box"/>
</dbReference>
<dbReference type="Pfam" id="PF00643">
    <property type="entry name" value="zf-B_box"/>
    <property type="match status" value="1"/>
</dbReference>
<evidence type="ECO:0000256" key="2">
    <source>
        <dbReference type="ARBA" id="ARBA00022771"/>
    </source>
</evidence>
<proteinExistence type="predicted"/>
<accession>A0A9Q1CCL4</accession>
<dbReference type="SUPFAM" id="SSF57850">
    <property type="entry name" value="RING/U-box"/>
    <property type="match status" value="1"/>
</dbReference>
<evidence type="ECO:0000259" key="7">
    <source>
        <dbReference type="PROSITE" id="PS50089"/>
    </source>
</evidence>
<dbReference type="PANTHER" id="PTHR25462:SF296">
    <property type="entry name" value="MEIOTIC P26, ISOFORM F"/>
    <property type="match status" value="1"/>
</dbReference>
<keyword evidence="3" id="KW-0862">Zinc</keyword>
<keyword evidence="10" id="KW-1185">Reference proteome</keyword>
<evidence type="ECO:0000259" key="8">
    <source>
        <dbReference type="PROSITE" id="PS50119"/>
    </source>
</evidence>
<dbReference type="PROSITE" id="PS50089">
    <property type="entry name" value="ZF_RING_2"/>
    <property type="match status" value="1"/>
</dbReference>
<dbReference type="EMBL" id="JAIZAY010000005">
    <property type="protein sequence ID" value="KAJ8042457.1"/>
    <property type="molecule type" value="Genomic_DNA"/>
</dbReference>
<keyword evidence="2 4" id="KW-0863">Zinc-finger</keyword>
<keyword evidence="5" id="KW-0175">Coiled coil</keyword>
<dbReference type="SUPFAM" id="SSF57845">
    <property type="entry name" value="B-box zinc-binding domain"/>
    <property type="match status" value="1"/>
</dbReference>
<evidence type="ECO:0000256" key="4">
    <source>
        <dbReference type="PROSITE-ProRule" id="PRU00024"/>
    </source>
</evidence>
<reference evidence="9" key="1">
    <citation type="submission" date="2021-10" db="EMBL/GenBank/DDBJ databases">
        <title>Tropical sea cucumber genome reveals ecological adaptation and Cuvierian tubules defense mechanism.</title>
        <authorList>
            <person name="Chen T."/>
        </authorList>
    </citation>
    <scope>NUCLEOTIDE SEQUENCE</scope>
    <source>
        <strain evidence="9">Nanhai2018</strain>
        <tissue evidence="9">Muscle</tissue>
    </source>
</reference>
<dbReference type="Pfam" id="PF00097">
    <property type="entry name" value="zf-C3HC4"/>
    <property type="match status" value="1"/>
</dbReference>
<dbReference type="InterPro" id="IPR013083">
    <property type="entry name" value="Znf_RING/FYVE/PHD"/>
</dbReference>
<feature type="region of interest" description="Disordered" evidence="6">
    <location>
        <begin position="432"/>
        <end position="451"/>
    </location>
</feature>
<feature type="region of interest" description="Disordered" evidence="6">
    <location>
        <begin position="89"/>
        <end position="109"/>
    </location>
</feature>
<gene>
    <name evidence="9" type="ORF">HOLleu_13520</name>
</gene>
<dbReference type="Gene3D" id="3.30.40.10">
    <property type="entry name" value="Zinc/RING finger domain, C3HC4 (zinc finger)"/>
    <property type="match status" value="1"/>
</dbReference>
<sequence>MAAKIAKELGAEFLNCAVCRGTYKEPKMLPCIHSFCKSCLEECVKASQRQGNRFGCPICRTSITLPPGGITALPTNFLLQSLHDKLGEMETEDNSDQNSQVKTKHSSRISKTRCSKHTNGLSMYCRTCKSFQCMTCTSSREHMGHDLVDATDGELDVHDTLQLQAVLLEAVQERCRCRETEEKARKALQRIKREAAETEESIKQRAAEARERIEAEETSLLSRLHMTEARKLRLLNRVLDGAKENRTRCKEIEGSVKEALLSEDSDETSATGSIASHLDELRTNLQDLDLDESLLSLGLEFHRDPSDNDTIVGELRNATENNEQTNQISRQSSQVEIDHNSDASVDMSPVQTLPIHQFELSQANQEGVDHNVDGNIPEVQASPNSQSFAPTLEQSIDALLNEAVSGATPGQESTMAQACSCTNHLDVFPPPPPWHHPPHHPPHHPRHHHPPHFSFGPRRGCHHHGMRPCHPFFRGRGRRGHCHQPM</sequence>
<dbReference type="SMART" id="SM00184">
    <property type="entry name" value="RING"/>
    <property type="match status" value="1"/>
</dbReference>
<evidence type="ECO:0000313" key="10">
    <source>
        <dbReference type="Proteomes" id="UP001152320"/>
    </source>
</evidence>
<dbReference type="InterPro" id="IPR001841">
    <property type="entry name" value="Znf_RING"/>
</dbReference>
<dbReference type="CDD" id="cd19756">
    <property type="entry name" value="Bbox2"/>
    <property type="match status" value="1"/>
</dbReference>
<protein>
    <submittedName>
        <fullName evidence="9">Tripartite motif-containing protein 2</fullName>
    </submittedName>
</protein>
<name>A0A9Q1CCL4_HOLLE</name>
<dbReference type="InterPro" id="IPR018957">
    <property type="entry name" value="Znf_C3HC4_RING-type"/>
</dbReference>
<dbReference type="Proteomes" id="UP001152320">
    <property type="component" value="Chromosome 5"/>
</dbReference>
<organism evidence="9 10">
    <name type="scientific">Holothuria leucospilota</name>
    <name type="common">Black long sea cucumber</name>
    <name type="synonym">Mertensiothuria leucospilota</name>
    <dbReference type="NCBI Taxonomy" id="206669"/>
    <lineage>
        <taxon>Eukaryota</taxon>
        <taxon>Metazoa</taxon>
        <taxon>Echinodermata</taxon>
        <taxon>Eleutherozoa</taxon>
        <taxon>Echinozoa</taxon>
        <taxon>Holothuroidea</taxon>
        <taxon>Aspidochirotacea</taxon>
        <taxon>Aspidochirotida</taxon>
        <taxon>Holothuriidae</taxon>
        <taxon>Holothuria</taxon>
    </lineage>
</organism>
<feature type="coiled-coil region" evidence="5">
    <location>
        <begin position="177"/>
        <end position="219"/>
    </location>
</feature>
<dbReference type="PROSITE" id="PS00518">
    <property type="entry name" value="ZF_RING_1"/>
    <property type="match status" value="1"/>
</dbReference>
<evidence type="ECO:0000256" key="3">
    <source>
        <dbReference type="ARBA" id="ARBA00022833"/>
    </source>
</evidence>
<dbReference type="InterPro" id="IPR017907">
    <property type="entry name" value="Znf_RING_CS"/>
</dbReference>
<dbReference type="PROSITE" id="PS50119">
    <property type="entry name" value="ZF_BBOX"/>
    <property type="match status" value="1"/>
</dbReference>
<comment type="caution">
    <text evidence="9">The sequence shown here is derived from an EMBL/GenBank/DDBJ whole genome shotgun (WGS) entry which is preliminary data.</text>
</comment>
<dbReference type="PANTHER" id="PTHR25462">
    <property type="entry name" value="BONUS, ISOFORM C-RELATED"/>
    <property type="match status" value="1"/>
</dbReference>
<dbReference type="InterPro" id="IPR047153">
    <property type="entry name" value="TRIM45/56/19-like"/>
</dbReference>
<evidence type="ECO:0000313" key="9">
    <source>
        <dbReference type="EMBL" id="KAJ8042457.1"/>
    </source>
</evidence>
<evidence type="ECO:0000256" key="6">
    <source>
        <dbReference type="SAM" id="MobiDB-lite"/>
    </source>
</evidence>
<feature type="domain" description="RING-type" evidence="7">
    <location>
        <begin position="16"/>
        <end position="60"/>
    </location>
</feature>
<dbReference type="OrthoDB" id="252722at2759"/>
<dbReference type="AlphaFoldDB" id="A0A9Q1CCL4"/>
<feature type="domain" description="B box-type" evidence="8">
    <location>
        <begin position="109"/>
        <end position="150"/>
    </location>
</feature>